<reference evidence="2" key="1">
    <citation type="submission" date="2022-03" db="EMBL/GenBank/DDBJ databases">
        <title>Gramella crocea sp. nov., isolated from activated sludge of a seafood processing plant.</title>
        <authorList>
            <person name="Zhang X."/>
        </authorList>
    </citation>
    <scope>NUCLEOTIDE SEQUENCE</scope>
    <source>
        <strain evidence="2">YJ019</strain>
    </source>
</reference>
<proteinExistence type="predicted"/>
<dbReference type="InterPro" id="IPR008979">
    <property type="entry name" value="Galactose-bd-like_sf"/>
</dbReference>
<dbReference type="Gene3D" id="2.60.120.260">
    <property type="entry name" value="Galactose-binding domain-like"/>
    <property type="match status" value="1"/>
</dbReference>
<dbReference type="RefSeq" id="WP_240712384.1">
    <property type="nucleotide sequence ID" value="NZ_JAKVTV010000001.1"/>
</dbReference>
<dbReference type="Gene3D" id="2.60.120.430">
    <property type="entry name" value="Galactose-binding lectin"/>
    <property type="match status" value="2"/>
</dbReference>
<dbReference type="SUPFAM" id="SSF49785">
    <property type="entry name" value="Galactose-binding domain-like"/>
    <property type="match status" value="1"/>
</dbReference>
<keyword evidence="1" id="KW-0732">Signal</keyword>
<evidence type="ECO:0000313" key="2">
    <source>
        <dbReference type="EMBL" id="MCH4822275.1"/>
    </source>
</evidence>
<feature type="signal peptide" evidence="1">
    <location>
        <begin position="1"/>
        <end position="21"/>
    </location>
</feature>
<name>A0A9X1V1R0_9FLAO</name>
<dbReference type="InterPro" id="IPR035986">
    <property type="entry name" value="PKD_dom_sf"/>
</dbReference>
<accession>A0A9X1V1R0</accession>
<dbReference type="SUPFAM" id="SSF49299">
    <property type="entry name" value="PKD domain"/>
    <property type="match status" value="1"/>
</dbReference>
<organism evidence="2 3">
    <name type="scientific">Christiangramia lutea</name>
    <dbReference type="NCBI Taxonomy" id="1607951"/>
    <lineage>
        <taxon>Bacteria</taxon>
        <taxon>Pseudomonadati</taxon>
        <taxon>Bacteroidota</taxon>
        <taxon>Flavobacteriia</taxon>
        <taxon>Flavobacteriales</taxon>
        <taxon>Flavobacteriaceae</taxon>
        <taxon>Christiangramia</taxon>
    </lineage>
</organism>
<evidence type="ECO:0008006" key="4">
    <source>
        <dbReference type="Google" id="ProtNLM"/>
    </source>
</evidence>
<evidence type="ECO:0000256" key="1">
    <source>
        <dbReference type="SAM" id="SignalP"/>
    </source>
</evidence>
<keyword evidence="3" id="KW-1185">Reference proteome</keyword>
<feature type="chain" id="PRO_5040737903" description="PKD domain-containing protein" evidence="1">
    <location>
        <begin position="22"/>
        <end position="887"/>
    </location>
</feature>
<protein>
    <recommendedName>
        <fullName evidence="4">PKD domain-containing protein</fullName>
    </recommendedName>
</protein>
<comment type="caution">
    <text evidence="2">The sequence shown here is derived from an EMBL/GenBank/DDBJ whole genome shotgun (WGS) entry which is preliminary data.</text>
</comment>
<sequence>MKIFKILAMLTISLLVFTGCENEEITNYAFQDISAPENVTAAFDISQDDTGTVTITPSGDGASVFQIDLGNGETAEIAAGESVTTVYPEGEYEVSIVAVGSTGLTSEYNQMLNISFKAPENLAINVDQPETNPRNITVSATADNATLFQVYFGDVEDEEPTQLMPGESITHSYTEAGVYELTVIAIGAGAATAEEDEIIIVPEAQDPLKLPVTFDDPLVGYNVVSFGSEDTMFEIVTNPELSGDNSTESMVGAITKAGAAFEGVTFNLSEAVDLSGDSKTFSVKIYSETAFPVLLKLETGVNDERANEVSADHGGTGWETITFNFATDATTSYQSDSDPGGDAIVPAGHYDAISLFLDLAGSAAGTFYVDDLMLVEAAPDCTEETEENIDAANGPINWTFMTNDDAFAFEPFGDIASSIVSNPKTDGINPSCNVQIVDKSTGCATWSGVGKAIPTAIDFTSTDKKIFKLKVLAETQTAEVTLRLEKEPFPDTEPSEDRVAQITEVGVWQELTFDFSDVDDKTFRSIILYFERDAECDGDVYYFDDLIQTDGTGTGGGVAVDPTMAAPTPMADAANVQSIFSDAYSDPAGVNYYPDWGQSTTYEMVSIGGNNAIKYDNANYQGIDIGENIDATAYDYINIDVWSGDYTSIPFFLISSTGENSVNLNVAPNQWNTIQIPLSEYTDQGLDISDVFQFKFDVQPDTGGSFYIDNLYFSRDGEDTGGGDPEVATGFPIDFESNQTFSGVFEEGDGVTGMPVANPDMTGNASATVYEFNKVNGAAWYSGIFHIFPDNIDFSEGTTFTVKVWSPKANVNVRFQLELEGSDASPNISVDQTVSQANTWTTLTFDFSGIVDTNNVYDKFVIFPDYDDVAQAPADGSIYYIDDIEQN</sequence>
<dbReference type="Proteomes" id="UP001139226">
    <property type="component" value="Unassembled WGS sequence"/>
</dbReference>
<evidence type="ECO:0000313" key="3">
    <source>
        <dbReference type="Proteomes" id="UP001139226"/>
    </source>
</evidence>
<gene>
    <name evidence="2" type="ORF">ML462_03735</name>
</gene>
<dbReference type="EMBL" id="JAKVTV010000001">
    <property type="protein sequence ID" value="MCH4822275.1"/>
    <property type="molecule type" value="Genomic_DNA"/>
</dbReference>
<dbReference type="PROSITE" id="PS51257">
    <property type="entry name" value="PROKAR_LIPOPROTEIN"/>
    <property type="match status" value="1"/>
</dbReference>
<dbReference type="AlphaFoldDB" id="A0A9X1V1R0"/>